<evidence type="ECO:0000313" key="1">
    <source>
        <dbReference type="EMBL" id="THF58711.1"/>
    </source>
</evidence>
<dbReference type="RefSeq" id="WP_136354039.1">
    <property type="nucleotide sequence ID" value="NZ_SSNY01000002.1"/>
</dbReference>
<sequence length="71" mass="8034">MDKIPRPRHEGRYPDRNIDCQEALDLAVRDLVDRAENAGWTASEAYRAIDVIIVAQRLAYDLDPDPAEDPA</sequence>
<proteinExistence type="predicted"/>
<dbReference type="EMBL" id="SSNY01000002">
    <property type="protein sequence ID" value="THF58711.1"/>
    <property type="molecule type" value="Genomic_DNA"/>
</dbReference>
<accession>A0ABY2QCL9</accession>
<name>A0ABY2QCL9_9HYPH</name>
<organism evidence="1 2">
    <name type="scientific">Ollibium composti</name>
    <dbReference type="NCBI Taxonomy" id="2675109"/>
    <lineage>
        <taxon>Bacteria</taxon>
        <taxon>Pseudomonadati</taxon>
        <taxon>Pseudomonadota</taxon>
        <taxon>Alphaproteobacteria</taxon>
        <taxon>Hyphomicrobiales</taxon>
        <taxon>Phyllobacteriaceae</taxon>
        <taxon>Ollibium</taxon>
    </lineage>
</organism>
<keyword evidence="2" id="KW-1185">Reference proteome</keyword>
<dbReference type="Proteomes" id="UP000306441">
    <property type="component" value="Unassembled WGS sequence"/>
</dbReference>
<comment type="caution">
    <text evidence="1">The sequence shown here is derived from an EMBL/GenBank/DDBJ whole genome shotgun (WGS) entry which is preliminary data.</text>
</comment>
<protein>
    <submittedName>
        <fullName evidence="1">Uncharacterized protein</fullName>
    </submittedName>
</protein>
<gene>
    <name evidence="1" type="ORF">E6C48_03365</name>
</gene>
<evidence type="ECO:0000313" key="2">
    <source>
        <dbReference type="Proteomes" id="UP000306441"/>
    </source>
</evidence>
<reference evidence="1 2" key="1">
    <citation type="submission" date="2019-04" db="EMBL/GenBank/DDBJ databases">
        <title>Mesorhizobium composti sp. nov., isolated from compost.</title>
        <authorList>
            <person name="Lin S.-Y."/>
            <person name="Hameed A."/>
            <person name="Hsieh Y.-T."/>
            <person name="Young C.-C."/>
        </authorList>
    </citation>
    <scope>NUCLEOTIDE SEQUENCE [LARGE SCALE GENOMIC DNA]</scope>
    <source>
        <strain evidence="1 2">CC-YTH430</strain>
    </source>
</reference>